<keyword evidence="8" id="KW-1185">Reference proteome</keyword>
<dbReference type="InterPro" id="IPR050833">
    <property type="entry name" value="Poly_Biosynth_Transport"/>
</dbReference>
<evidence type="ECO:0000256" key="5">
    <source>
        <dbReference type="ARBA" id="ARBA00023136"/>
    </source>
</evidence>
<keyword evidence="5 6" id="KW-0472">Membrane</keyword>
<feature type="transmembrane region" description="Helical" evidence="6">
    <location>
        <begin position="192"/>
        <end position="212"/>
    </location>
</feature>
<evidence type="ECO:0000256" key="4">
    <source>
        <dbReference type="ARBA" id="ARBA00022989"/>
    </source>
</evidence>
<feature type="transmembrane region" description="Helical" evidence="6">
    <location>
        <begin position="405"/>
        <end position="426"/>
    </location>
</feature>
<gene>
    <name evidence="7" type="ORF">SAMN06269173_101477</name>
</gene>
<evidence type="ECO:0000256" key="6">
    <source>
        <dbReference type="SAM" id="Phobius"/>
    </source>
</evidence>
<evidence type="ECO:0000313" key="8">
    <source>
        <dbReference type="Proteomes" id="UP000198310"/>
    </source>
</evidence>
<keyword evidence="4 6" id="KW-1133">Transmembrane helix</keyword>
<evidence type="ECO:0000256" key="2">
    <source>
        <dbReference type="ARBA" id="ARBA00022475"/>
    </source>
</evidence>
<dbReference type="Proteomes" id="UP000198310">
    <property type="component" value="Unassembled WGS sequence"/>
</dbReference>
<feature type="transmembrane region" description="Helical" evidence="6">
    <location>
        <begin position="308"/>
        <end position="331"/>
    </location>
</feature>
<keyword evidence="2" id="KW-1003">Cell membrane</keyword>
<name>A0A238VCT5_9BACT</name>
<feature type="transmembrane region" description="Helical" evidence="6">
    <location>
        <begin position="165"/>
        <end position="186"/>
    </location>
</feature>
<protein>
    <submittedName>
        <fullName evidence="7">Polysaccharide transporter, PST family</fullName>
    </submittedName>
</protein>
<dbReference type="EMBL" id="FZNS01000001">
    <property type="protein sequence ID" value="SNR32195.1"/>
    <property type="molecule type" value="Genomic_DNA"/>
</dbReference>
<feature type="transmembrane region" description="Helical" evidence="6">
    <location>
        <begin position="133"/>
        <end position="158"/>
    </location>
</feature>
<dbReference type="AlphaFoldDB" id="A0A238VCT5"/>
<sequence>MLPANPDTPATQPETRAAVLGRFLRGSVGSGVAVLARAGGALVLNKLLAVYGGPGGLTLLAHFQNLMSLFTTLPNDGVHVGLVKYLAPLRPGSGRYRGWLGAGVVLNGAALGLGMLVLLVAPAPLVGVFQVGIGWMALFGLGLGLLTGHAFLISMLLAAGQLQAYVGLTVLLSLLGPTAVGAVLLLDGSVPTALLAYLLAQGLTLAPTVVVARRVGLLPQLRGRISRQAVRTLGRFLLMALSVLLFGKSVDFSLREILIRQVGLGQTDLWQAVAKLSDNYTMVFSAVMSSVYYPRLAALSADPARQRLLVRTVLLGLAGLLAFGFGLLWLLRGWLLPLLFDQHFATAGFLLAPQLIGDWAKFLTWMLLFLLMVQARVGHYVAVQAGSAVLYAALLAGLLPRYGLLGASLAHAARFGLMLLGSVVYFRTYLRR</sequence>
<comment type="subcellular location">
    <subcellularLocation>
        <location evidence="1">Cell membrane</location>
        <topology evidence="1">Multi-pass membrane protein</topology>
    </subcellularLocation>
</comment>
<dbReference type="RefSeq" id="WP_089331525.1">
    <property type="nucleotide sequence ID" value="NZ_FZNS01000001.1"/>
</dbReference>
<feature type="transmembrane region" description="Helical" evidence="6">
    <location>
        <begin position="99"/>
        <end position="121"/>
    </location>
</feature>
<keyword evidence="3 6" id="KW-0812">Transmembrane</keyword>
<dbReference type="PANTHER" id="PTHR30250:SF30">
    <property type="entry name" value="LIPID III FLIPPASE"/>
    <property type="match status" value="1"/>
</dbReference>
<organism evidence="7 8">
    <name type="scientific">Hymenobacter mucosus</name>
    <dbReference type="NCBI Taxonomy" id="1411120"/>
    <lineage>
        <taxon>Bacteria</taxon>
        <taxon>Pseudomonadati</taxon>
        <taxon>Bacteroidota</taxon>
        <taxon>Cytophagia</taxon>
        <taxon>Cytophagales</taxon>
        <taxon>Hymenobacteraceae</taxon>
        <taxon>Hymenobacter</taxon>
    </lineage>
</organism>
<feature type="transmembrane region" description="Helical" evidence="6">
    <location>
        <begin position="380"/>
        <end position="399"/>
    </location>
</feature>
<dbReference type="GO" id="GO:0005886">
    <property type="term" value="C:plasma membrane"/>
    <property type="evidence" value="ECO:0007669"/>
    <property type="project" value="UniProtKB-SubCell"/>
</dbReference>
<evidence type="ECO:0000256" key="1">
    <source>
        <dbReference type="ARBA" id="ARBA00004651"/>
    </source>
</evidence>
<reference evidence="8" key="1">
    <citation type="submission" date="2017-06" db="EMBL/GenBank/DDBJ databases">
        <authorList>
            <person name="Varghese N."/>
            <person name="Submissions S."/>
        </authorList>
    </citation>
    <scope>NUCLEOTIDE SEQUENCE [LARGE SCALE GENOMIC DNA]</scope>
    <source>
        <strain evidence="8">DSM 28041</strain>
    </source>
</reference>
<dbReference type="PANTHER" id="PTHR30250">
    <property type="entry name" value="PST FAMILY PREDICTED COLANIC ACID TRANSPORTER"/>
    <property type="match status" value="1"/>
</dbReference>
<accession>A0A238VCT5</accession>
<feature type="transmembrane region" description="Helical" evidence="6">
    <location>
        <begin position="351"/>
        <end position="373"/>
    </location>
</feature>
<proteinExistence type="predicted"/>
<evidence type="ECO:0000256" key="3">
    <source>
        <dbReference type="ARBA" id="ARBA00022692"/>
    </source>
</evidence>
<evidence type="ECO:0000313" key="7">
    <source>
        <dbReference type="EMBL" id="SNR32195.1"/>
    </source>
</evidence>